<dbReference type="InterPro" id="IPR050595">
    <property type="entry name" value="Bact_response_regulator"/>
</dbReference>
<reference evidence="5 6" key="1">
    <citation type="submission" date="2021-12" db="EMBL/GenBank/DDBJ databases">
        <title>Discovery of the Pendulisporaceae a myxobacterial family with distinct sporulation behavior and unique specialized metabolism.</title>
        <authorList>
            <person name="Garcia R."/>
            <person name="Popoff A."/>
            <person name="Bader C.D."/>
            <person name="Loehr J."/>
            <person name="Walesch S."/>
            <person name="Walt C."/>
            <person name="Boldt J."/>
            <person name="Bunk B."/>
            <person name="Haeckl F.J.F.P.J."/>
            <person name="Gunesch A.P."/>
            <person name="Birkelbach J."/>
            <person name="Nuebel U."/>
            <person name="Pietschmann T."/>
            <person name="Bach T."/>
            <person name="Mueller R."/>
        </authorList>
    </citation>
    <scope>NUCLEOTIDE SEQUENCE [LARGE SCALE GENOMIC DNA]</scope>
    <source>
        <strain evidence="5 6">MSr11954</strain>
    </source>
</reference>
<organism evidence="5 6">
    <name type="scientific">Pendulispora albinea</name>
    <dbReference type="NCBI Taxonomy" id="2741071"/>
    <lineage>
        <taxon>Bacteria</taxon>
        <taxon>Pseudomonadati</taxon>
        <taxon>Myxococcota</taxon>
        <taxon>Myxococcia</taxon>
        <taxon>Myxococcales</taxon>
        <taxon>Sorangiineae</taxon>
        <taxon>Pendulisporaceae</taxon>
        <taxon>Pendulispora</taxon>
    </lineage>
</organism>
<sequence length="164" mass="17064">MPKVLVVEDSPSARAFVRAILEEPEFAHALGGCQVTEASSGFEAMRLLPRGPYDLIITDINMAAINGLELIRFIRMSEHHRSTPLVIISTLAAQRDIDKGLALGADAYLPKPFTAEALRATCVRALGGAKTEAGSHPGPVGSAGSSGSTGSEGAVAQSPGEAKR</sequence>
<keyword evidence="6" id="KW-1185">Reference proteome</keyword>
<evidence type="ECO:0000313" key="6">
    <source>
        <dbReference type="Proteomes" id="UP001370348"/>
    </source>
</evidence>
<evidence type="ECO:0000313" key="5">
    <source>
        <dbReference type="EMBL" id="WXB16615.1"/>
    </source>
</evidence>
<dbReference type="SUPFAM" id="SSF52172">
    <property type="entry name" value="CheY-like"/>
    <property type="match status" value="1"/>
</dbReference>
<evidence type="ECO:0000259" key="4">
    <source>
        <dbReference type="PROSITE" id="PS50110"/>
    </source>
</evidence>
<dbReference type="Pfam" id="PF00072">
    <property type="entry name" value="Response_reg"/>
    <property type="match status" value="1"/>
</dbReference>
<dbReference type="PANTHER" id="PTHR44591:SF25">
    <property type="entry name" value="CHEMOTAXIS TWO-COMPONENT RESPONSE REGULATOR"/>
    <property type="match status" value="1"/>
</dbReference>
<evidence type="ECO:0000256" key="1">
    <source>
        <dbReference type="ARBA" id="ARBA00022553"/>
    </source>
</evidence>
<protein>
    <submittedName>
        <fullName evidence="5">Response regulator</fullName>
    </submittedName>
</protein>
<dbReference type="SMART" id="SM00448">
    <property type="entry name" value="REC"/>
    <property type="match status" value="1"/>
</dbReference>
<dbReference type="PROSITE" id="PS50110">
    <property type="entry name" value="RESPONSE_REGULATORY"/>
    <property type="match status" value="1"/>
</dbReference>
<dbReference type="CDD" id="cd17546">
    <property type="entry name" value="REC_hyHK_CKI1_RcsC-like"/>
    <property type="match status" value="1"/>
</dbReference>
<feature type="compositionally biased region" description="Low complexity" evidence="3">
    <location>
        <begin position="134"/>
        <end position="156"/>
    </location>
</feature>
<evidence type="ECO:0000256" key="3">
    <source>
        <dbReference type="SAM" id="MobiDB-lite"/>
    </source>
</evidence>
<dbReference type="Gene3D" id="3.40.50.2300">
    <property type="match status" value="1"/>
</dbReference>
<feature type="domain" description="Response regulatory" evidence="4">
    <location>
        <begin position="3"/>
        <end position="126"/>
    </location>
</feature>
<proteinExistence type="predicted"/>
<dbReference type="PANTHER" id="PTHR44591">
    <property type="entry name" value="STRESS RESPONSE REGULATOR PROTEIN 1"/>
    <property type="match status" value="1"/>
</dbReference>
<feature type="modified residue" description="4-aspartylphosphate" evidence="2">
    <location>
        <position position="59"/>
    </location>
</feature>
<dbReference type="InterPro" id="IPR011006">
    <property type="entry name" value="CheY-like_superfamily"/>
</dbReference>
<dbReference type="Proteomes" id="UP001370348">
    <property type="component" value="Chromosome"/>
</dbReference>
<evidence type="ECO:0000256" key="2">
    <source>
        <dbReference type="PROSITE-ProRule" id="PRU00169"/>
    </source>
</evidence>
<name>A0ABZ2M207_9BACT</name>
<feature type="region of interest" description="Disordered" evidence="3">
    <location>
        <begin position="130"/>
        <end position="164"/>
    </location>
</feature>
<dbReference type="InterPro" id="IPR001789">
    <property type="entry name" value="Sig_transdc_resp-reg_receiver"/>
</dbReference>
<dbReference type="RefSeq" id="WP_394826242.1">
    <property type="nucleotide sequence ID" value="NZ_CP089984.1"/>
</dbReference>
<accession>A0ABZ2M207</accession>
<dbReference type="EMBL" id="CP089984">
    <property type="protein sequence ID" value="WXB16615.1"/>
    <property type="molecule type" value="Genomic_DNA"/>
</dbReference>
<gene>
    <name evidence="5" type="ORF">LZC94_04895</name>
</gene>
<keyword evidence="1 2" id="KW-0597">Phosphoprotein</keyword>